<evidence type="ECO:0000313" key="2">
    <source>
        <dbReference type="Proteomes" id="UP000317977"/>
    </source>
</evidence>
<accession>A0A5C6EJC5</accession>
<proteinExistence type="predicted"/>
<reference evidence="1 2" key="1">
    <citation type="submission" date="2019-02" db="EMBL/GenBank/DDBJ databases">
        <title>Deep-cultivation of Planctomycetes and their phenomic and genomic characterization uncovers novel biology.</title>
        <authorList>
            <person name="Wiegand S."/>
            <person name="Jogler M."/>
            <person name="Boedeker C."/>
            <person name="Pinto D."/>
            <person name="Vollmers J."/>
            <person name="Rivas-Marin E."/>
            <person name="Kohn T."/>
            <person name="Peeters S.H."/>
            <person name="Heuer A."/>
            <person name="Rast P."/>
            <person name="Oberbeckmann S."/>
            <person name="Bunk B."/>
            <person name="Jeske O."/>
            <person name="Meyerdierks A."/>
            <person name="Storesund J.E."/>
            <person name="Kallscheuer N."/>
            <person name="Luecker S."/>
            <person name="Lage O.M."/>
            <person name="Pohl T."/>
            <person name="Merkel B.J."/>
            <person name="Hornburger P."/>
            <person name="Mueller R.-W."/>
            <person name="Bruemmer F."/>
            <person name="Labrenz M."/>
            <person name="Spormann A.M."/>
            <person name="Op Den Camp H."/>
            <person name="Overmann J."/>
            <person name="Amann R."/>
            <person name="Jetten M.S.M."/>
            <person name="Mascher T."/>
            <person name="Medema M.H."/>
            <person name="Devos D.P."/>
            <person name="Kaster A.-K."/>
            <person name="Ovreas L."/>
            <person name="Rohde M."/>
            <person name="Galperin M.Y."/>
            <person name="Jogler C."/>
        </authorList>
    </citation>
    <scope>NUCLEOTIDE SEQUENCE [LARGE SCALE GENOMIC DNA]</scope>
    <source>
        <strain evidence="1 2">Poly59</strain>
    </source>
</reference>
<dbReference type="Proteomes" id="UP000317977">
    <property type="component" value="Unassembled WGS sequence"/>
</dbReference>
<dbReference type="EMBL" id="SJPX01000005">
    <property type="protein sequence ID" value="TWU47756.1"/>
    <property type="molecule type" value="Genomic_DNA"/>
</dbReference>
<organism evidence="1 2">
    <name type="scientific">Rubripirellula reticaptiva</name>
    <dbReference type="NCBI Taxonomy" id="2528013"/>
    <lineage>
        <taxon>Bacteria</taxon>
        <taxon>Pseudomonadati</taxon>
        <taxon>Planctomycetota</taxon>
        <taxon>Planctomycetia</taxon>
        <taxon>Pirellulales</taxon>
        <taxon>Pirellulaceae</taxon>
        <taxon>Rubripirellula</taxon>
    </lineage>
</organism>
<keyword evidence="2" id="KW-1185">Reference proteome</keyword>
<protein>
    <submittedName>
        <fullName evidence="1">Uncharacterized protein</fullName>
    </submittedName>
</protein>
<name>A0A5C6EJC5_9BACT</name>
<evidence type="ECO:0000313" key="1">
    <source>
        <dbReference type="EMBL" id="TWU47756.1"/>
    </source>
</evidence>
<gene>
    <name evidence="1" type="ORF">Poly59_45970</name>
</gene>
<sequence>MCGACFRTISKTWKSRQRVGIKKVQNFLNRTSSDAKVLSMPLLTAYVSLK</sequence>
<dbReference type="AlphaFoldDB" id="A0A5C6EJC5"/>
<comment type="caution">
    <text evidence="1">The sequence shown here is derived from an EMBL/GenBank/DDBJ whole genome shotgun (WGS) entry which is preliminary data.</text>
</comment>